<gene>
    <name evidence="2" type="primary">Dyak\GE15706</name>
    <name evidence="2" type="synonym">dyak_GLEANR_17196</name>
    <name evidence="2" type="synonym">GE15706</name>
    <name evidence="2" type="ORF">Dyak_GE15706</name>
</gene>
<evidence type="ECO:0000313" key="2">
    <source>
        <dbReference type="EMBL" id="EDX02392.1"/>
    </source>
</evidence>
<dbReference type="HOGENOM" id="CLU_1195955_0_0_1"/>
<accession>B4Q137</accession>
<dbReference type="KEGG" id="dya:Dyak_GE15706"/>
<feature type="compositionally biased region" description="Basic and acidic residues" evidence="1">
    <location>
        <begin position="90"/>
        <end position="107"/>
    </location>
</feature>
<keyword evidence="3" id="KW-1185">Reference proteome</keyword>
<feature type="region of interest" description="Disordered" evidence="1">
    <location>
        <begin position="127"/>
        <end position="213"/>
    </location>
</feature>
<reference evidence="2 3" key="2">
    <citation type="journal article" date="2007" name="PLoS Biol.">
        <title>Principles of genome evolution in the Drosophila melanogaster species group.</title>
        <authorList>
            <person name="Ranz J.M."/>
            <person name="Maurin D."/>
            <person name="Chan Y.S."/>
            <person name="von Grotthuss M."/>
            <person name="Hillier L.W."/>
            <person name="Roote J."/>
            <person name="Ashburner M."/>
            <person name="Bergman C.M."/>
        </authorList>
    </citation>
    <scope>NUCLEOTIDE SEQUENCE [LARGE SCALE GENOMIC DNA]</scope>
    <source>
        <strain evidence="3">Tai18E2 / Tucson 14021-0261.01</strain>
    </source>
</reference>
<feature type="compositionally biased region" description="Acidic residues" evidence="1">
    <location>
        <begin position="203"/>
        <end position="213"/>
    </location>
</feature>
<dbReference type="PhylomeDB" id="B4Q137"/>
<name>B4Q137_DROYA</name>
<dbReference type="OMA" id="VMPIHRE"/>
<feature type="compositionally biased region" description="Low complexity" evidence="1">
    <location>
        <begin position="175"/>
        <end position="187"/>
    </location>
</feature>
<reference evidence="2 3" key="1">
    <citation type="journal article" date="2007" name="Nature">
        <title>Evolution of genes and genomes on the Drosophila phylogeny.</title>
        <authorList>
            <consortium name="Drosophila 12 Genomes Consortium"/>
            <person name="Clark A.G."/>
            <person name="Eisen M.B."/>
            <person name="Smith D.R."/>
            <person name="Bergman C.M."/>
            <person name="Oliver B."/>
            <person name="Markow T.A."/>
            <person name="Kaufman T.C."/>
            <person name="Kellis M."/>
            <person name="Gelbart W."/>
            <person name="Iyer V.N."/>
            <person name="Pollard D.A."/>
            <person name="Sackton T.B."/>
            <person name="Larracuente A.M."/>
            <person name="Singh N.D."/>
            <person name="Abad J.P."/>
            <person name="Abt D.N."/>
            <person name="Adryan B."/>
            <person name="Aguade M."/>
            <person name="Akashi H."/>
            <person name="Anderson W.W."/>
            <person name="Aquadro C.F."/>
            <person name="Ardell D.H."/>
            <person name="Arguello R."/>
            <person name="Artieri C.G."/>
            <person name="Barbash D.A."/>
            <person name="Barker D."/>
            <person name="Barsanti P."/>
            <person name="Batterham P."/>
            <person name="Batzoglou S."/>
            <person name="Begun D."/>
            <person name="Bhutkar A."/>
            <person name="Blanco E."/>
            <person name="Bosak S.A."/>
            <person name="Bradley R.K."/>
            <person name="Brand A.D."/>
            <person name="Brent M.R."/>
            <person name="Brooks A.N."/>
            <person name="Brown R.H."/>
            <person name="Butlin R.K."/>
            <person name="Caggese C."/>
            <person name="Calvi B.R."/>
            <person name="Bernardo de Carvalho A."/>
            <person name="Caspi A."/>
            <person name="Castrezana S."/>
            <person name="Celniker S.E."/>
            <person name="Chang J.L."/>
            <person name="Chapple C."/>
            <person name="Chatterji S."/>
            <person name="Chinwalla A."/>
            <person name="Civetta A."/>
            <person name="Clifton S.W."/>
            <person name="Comeron J.M."/>
            <person name="Costello J.C."/>
            <person name="Coyne J.A."/>
            <person name="Daub J."/>
            <person name="David R.G."/>
            <person name="Delcher A.L."/>
            <person name="Delehaunty K."/>
            <person name="Do C.B."/>
            <person name="Ebling H."/>
            <person name="Edwards K."/>
            <person name="Eickbush T."/>
            <person name="Evans J.D."/>
            <person name="Filipski A."/>
            <person name="Findeiss S."/>
            <person name="Freyhult E."/>
            <person name="Fulton L."/>
            <person name="Fulton R."/>
            <person name="Garcia A.C."/>
            <person name="Gardiner A."/>
            <person name="Garfield D.A."/>
            <person name="Garvin B.E."/>
            <person name="Gibson G."/>
            <person name="Gilbert D."/>
            <person name="Gnerre S."/>
            <person name="Godfrey J."/>
            <person name="Good R."/>
            <person name="Gotea V."/>
            <person name="Gravely B."/>
            <person name="Greenberg A.J."/>
            <person name="Griffiths-Jones S."/>
            <person name="Gross S."/>
            <person name="Guigo R."/>
            <person name="Gustafson E.A."/>
            <person name="Haerty W."/>
            <person name="Hahn M.W."/>
            <person name="Halligan D.L."/>
            <person name="Halpern A.L."/>
            <person name="Halter G.M."/>
            <person name="Han M.V."/>
            <person name="Heger A."/>
            <person name="Hillier L."/>
            <person name="Hinrichs A.S."/>
            <person name="Holmes I."/>
            <person name="Hoskins R.A."/>
            <person name="Hubisz M.J."/>
            <person name="Hultmark D."/>
            <person name="Huntley M.A."/>
            <person name="Jaffe D.B."/>
            <person name="Jagadeeshan S."/>
            <person name="Jeck W.R."/>
            <person name="Johnson J."/>
            <person name="Jones C.D."/>
            <person name="Jordan W.C."/>
            <person name="Karpen G.H."/>
            <person name="Kataoka E."/>
            <person name="Keightley P.D."/>
            <person name="Kheradpour P."/>
            <person name="Kirkness E.F."/>
            <person name="Koerich L.B."/>
            <person name="Kristiansen K."/>
            <person name="Kudrna D."/>
            <person name="Kulathinal R.J."/>
            <person name="Kumar S."/>
            <person name="Kwok R."/>
            <person name="Lander E."/>
            <person name="Langley C.H."/>
            <person name="Lapoint R."/>
            <person name="Lazzaro B.P."/>
            <person name="Lee S.J."/>
            <person name="Levesque L."/>
            <person name="Li R."/>
            <person name="Lin C.F."/>
            <person name="Lin M.F."/>
            <person name="Lindblad-Toh K."/>
            <person name="Llopart A."/>
            <person name="Long M."/>
            <person name="Low L."/>
            <person name="Lozovsky E."/>
            <person name="Lu J."/>
            <person name="Luo M."/>
            <person name="Machado C.A."/>
            <person name="Makalowski W."/>
            <person name="Marzo M."/>
            <person name="Matsuda M."/>
            <person name="Matzkin L."/>
            <person name="McAllister B."/>
            <person name="McBride C.S."/>
            <person name="McKernan B."/>
            <person name="McKernan K."/>
            <person name="Mendez-Lago M."/>
            <person name="Minx P."/>
            <person name="Mollenhauer M.U."/>
            <person name="Montooth K."/>
            <person name="Mount S.M."/>
            <person name="Mu X."/>
            <person name="Myers E."/>
            <person name="Negre B."/>
            <person name="Newfeld S."/>
            <person name="Nielsen R."/>
            <person name="Noor M.A."/>
            <person name="O'Grady P."/>
            <person name="Pachter L."/>
            <person name="Papaceit M."/>
            <person name="Parisi M.J."/>
            <person name="Parisi M."/>
            <person name="Parts L."/>
            <person name="Pedersen J.S."/>
            <person name="Pesole G."/>
            <person name="Phillippy A.M."/>
            <person name="Ponting C.P."/>
            <person name="Pop M."/>
            <person name="Porcelli D."/>
            <person name="Powell J.R."/>
            <person name="Prohaska S."/>
            <person name="Pruitt K."/>
            <person name="Puig M."/>
            <person name="Quesneville H."/>
            <person name="Ram K.R."/>
            <person name="Rand D."/>
            <person name="Rasmussen M.D."/>
            <person name="Reed L.K."/>
            <person name="Reenan R."/>
            <person name="Reily A."/>
            <person name="Remington K.A."/>
            <person name="Rieger T.T."/>
            <person name="Ritchie M.G."/>
            <person name="Robin C."/>
            <person name="Rogers Y.H."/>
            <person name="Rohde C."/>
            <person name="Rozas J."/>
            <person name="Rubenfield M.J."/>
            <person name="Ruiz A."/>
            <person name="Russo S."/>
            <person name="Salzberg S.L."/>
            <person name="Sanchez-Gracia A."/>
            <person name="Saranga D.J."/>
            <person name="Sato H."/>
            <person name="Schaeffer S.W."/>
            <person name="Schatz M.C."/>
            <person name="Schlenke T."/>
            <person name="Schwartz R."/>
            <person name="Segarra C."/>
            <person name="Singh R.S."/>
            <person name="Sirot L."/>
            <person name="Sirota M."/>
            <person name="Sisneros N.B."/>
            <person name="Smith C.D."/>
            <person name="Smith T.F."/>
            <person name="Spieth J."/>
            <person name="Stage D.E."/>
            <person name="Stark A."/>
            <person name="Stephan W."/>
            <person name="Strausberg R.L."/>
            <person name="Strempel S."/>
            <person name="Sturgill D."/>
            <person name="Sutton G."/>
            <person name="Sutton G.G."/>
            <person name="Tao W."/>
            <person name="Teichmann S."/>
            <person name="Tobari Y.N."/>
            <person name="Tomimura Y."/>
            <person name="Tsolas J.M."/>
            <person name="Valente V.L."/>
            <person name="Venter E."/>
            <person name="Venter J.C."/>
            <person name="Vicario S."/>
            <person name="Vieira F.G."/>
            <person name="Vilella A.J."/>
            <person name="Villasante A."/>
            <person name="Walenz B."/>
            <person name="Wang J."/>
            <person name="Wasserman M."/>
            <person name="Watts T."/>
            <person name="Wilson D."/>
            <person name="Wilson R.K."/>
            <person name="Wing R.A."/>
            <person name="Wolfner M.F."/>
            <person name="Wong A."/>
            <person name="Wong G.K."/>
            <person name="Wu C.I."/>
            <person name="Wu G."/>
            <person name="Yamamoto D."/>
            <person name="Yang H.P."/>
            <person name="Yang S.P."/>
            <person name="Yorke J.A."/>
            <person name="Yoshida K."/>
            <person name="Zdobnov E."/>
            <person name="Zhang P."/>
            <person name="Zhang Y."/>
            <person name="Zimin A.V."/>
            <person name="Baldwin J."/>
            <person name="Abdouelleil A."/>
            <person name="Abdulkadir J."/>
            <person name="Abebe A."/>
            <person name="Abera B."/>
            <person name="Abreu J."/>
            <person name="Acer S.C."/>
            <person name="Aftuck L."/>
            <person name="Alexander A."/>
            <person name="An P."/>
            <person name="Anderson E."/>
            <person name="Anderson S."/>
            <person name="Arachi H."/>
            <person name="Azer M."/>
            <person name="Bachantsang P."/>
            <person name="Barry A."/>
            <person name="Bayul T."/>
            <person name="Berlin A."/>
            <person name="Bessette D."/>
            <person name="Bloom T."/>
            <person name="Blye J."/>
            <person name="Boguslavskiy L."/>
            <person name="Bonnet C."/>
            <person name="Boukhgalter B."/>
            <person name="Bourzgui I."/>
            <person name="Brown A."/>
            <person name="Cahill P."/>
            <person name="Channer S."/>
            <person name="Cheshatsang Y."/>
            <person name="Chuda L."/>
            <person name="Citroen M."/>
            <person name="Collymore A."/>
            <person name="Cooke P."/>
            <person name="Costello M."/>
            <person name="D'Aco K."/>
            <person name="Daza R."/>
            <person name="De Haan G."/>
            <person name="DeGray S."/>
            <person name="DeMaso C."/>
            <person name="Dhargay N."/>
            <person name="Dooley K."/>
            <person name="Dooley E."/>
            <person name="Doricent M."/>
            <person name="Dorje P."/>
            <person name="Dorjee K."/>
            <person name="Dupes A."/>
            <person name="Elong R."/>
            <person name="Falk J."/>
            <person name="Farina A."/>
            <person name="Faro S."/>
            <person name="Ferguson D."/>
            <person name="Fisher S."/>
            <person name="Foley C.D."/>
            <person name="Franke A."/>
            <person name="Friedrich D."/>
            <person name="Gadbois L."/>
            <person name="Gearin G."/>
            <person name="Gearin C.R."/>
            <person name="Giannoukos G."/>
            <person name="Goode T."/>
            <person name="Graham J."/>
            <person name="Grandbois E."/>
            <person name="Grewal S."/>
            <person name="Gyaltsen K."/>
            <person name="Hafez N."/>
            <person name="Hagos B."/>
            <person name="Hall J."/>
            <person name="Henson C."/>
            <person name="Hollinger A."/>
            <person name="Honan T."/>
            <person name="Huard M.D."/>
            <person name="Hughes L."/>
            <person name="Hurhula B."/>
            <person name="Husby M.E."/>
            <person name="Kamat A."/>
            <person name="Kanga B."/>
            <person name="Kashin S."/>
            <person name="Khazanovich D."/>
            <person name="Kisner P."/>
            <person name="Lance K."/>
            <person name="Lara M."/>
            <person name="Lee W."/>
            <person name="Lennon N."/>
            <person name="Letendre F."/>
            <person name="LeVine R."/>
            <person name="Lipovsky A."/>
            <person name="Liu X."/>
            <person name="Liu J."/>
            <person name="Liu S."/>
            <person name="Lokyitsang T."/>
            <person name="Lokyitsang Y."/>
            <person name="Lubonja R."/>
            <person name="Lui A."/>
            <person name="MacDonald P."/>
            <person name="Magnisalis V."/>
            <person name="Maru K."/>
            <person name="Matthews C."/>
            <person name="McCusker W."/>
            <person name="McDonough S."/>
            <person name="Mehta T."/>
            <person name="Meldrim J."/>
            <person name="Meneus L."/>
            <person name="Mihai O."/>
            <person name="Mihalev A."/>
            <person name="Mihova T."/>
            <person name="Mittelman R."/>
            <person name="Mlenga V."/>
            <person name="Montmayeur A."/>
            <person name="Mulrain L."/>
            <person name="Navidi A."/>
            <person name="Naylor J."/>
            <person name="Negash T."/>
            <person name="Nguyen T."/>
            <person name="Nguyen N."/>
            <person name="Nicol R."/>
            <person name="Norbu C."/>
            <person name="Norbu N."/>
            <person name="Novod N."/>
            <person name="O'Neill B."/>
            <person name="Osman S."/>
            <person name="Markiewicz E."/>
            <person name="Oyono O.L."/>
            <person name="Patti C."/>
            <person name="Phunkhang P."/>
            <person name="Pierre F."/>
            <person name="Priest M."/>
            <person name="Raghuraman S."/>
            <person name="Rege F."/>
            <person name="Reyes R."/>
            <person name="Rise C."/>
            <person name="Rogov P."/>
            <person name="Ross K."/>
            <person name="Ryan E."/>
            <person name="Settipalli S."/>
            <person name="Shea T."/>
            <person name="Sherpa N."/>
            <person name="Shi L."/>
            <person name="Shih D."/>
            <person name="Sparrow T."/>
            <person name="Spaulding J."/>
            <person name="Stalker J."/>
            <person name="Stange-Thomann N."/>
            <person name="Stavropoulos S."/>
            <person name="Stone C."/>
            <person name="Strader C."/>
            <person name="Tesfaye S."/>
            <person name="Thomson T."/>
            <person name="Thoulutsang Y."/>
            <person name="Thoulutsang D."/>
            <person name="Topham K."/>
            <person name="Topping I."/>
            <person name="Tsamla T."/>
            <person name="Vassiliev H."/>
            <person name="Vo A."/>
            <person name="Wangchuk T."/>
            <person name="Wangdi T."/>
            <person name="Weiand M."/>
            <person name="Wilkinson J."/>
            <person name="Wilson A."/>
            <person name="Yadav S."/>
            <person name="Young G."/>
            <person name="Yu Q."/>
            <person name="Zembek L."/>
            <person name="Zhong D."/>
            <person name="Zimmer A."/>
            <person name="Zwirko Z."/>
            <person name="Jaffe D.B."/>
            <person name="Alvarez P."/>
            <person name="Brockman W."/>
            <person name="Butler J."/>
            <person name="Chin C."/>
            <person name="Gnerre S."/>
            <person name="Grabherr M."/>
            <person name="Kleber M."/>
            <person name="Mauceli E."/>
            <person name="MacCallum I."/>
        </authorList>
    </citation>
    <scope>NUCLEOTIDE SEQUENCE [LARGE SCALE GENOMIC DNA]</scope>
    <source>
        <strain evidence="3">Tai18E2 / Tucson 14021-0261.01</strain>
    </source>
</reference>
<evidence type="ECO:0000313" key="3">
    <source>
        <dbReference type="Proteomes" id="UP000002282"/>
    </source>
</evidence>
<protein>
    <submittedName>
        <fullName evidence="2">Uncharacterized protein</fullName>
    </submittedName>
</protein>
<proteinExistence type="predicted"/>
<dbReference type="OrthoDB" id="7863457at2759"/>
<feature type="region of interest" description="Disordered" evidence="1">
    <location>
        <begin position="83"/>
        <end position="115"/>
    </location>
</feature>
<evidence type="ECO:0000256" key="1">
    <source>
        <dbReference type="SAM" id="MobiDB-lite"/>
    </source>
</evidence>
<dbReference type="EMBL" id="CM000162">
    <property type="protein sequence ID" value="EDX02392.1"/>
    <property type="molecule type" value="Genomic_DNA"/>
</dbReference>
<organism evidence="2 3">
    <name type="scientific">Drosophila yakuba</name>
    <name type="common">Fruit fly</name>
    <dbReference type="NCBI Taxonomy" id="7245"/>
    <lineage>
        <taxon>Eukaryota</taxon>
        <taxon>Metazoa</taxon>
        <taxon>Ecdysozoa</taxon>
        <taxon>Arthropoda</taxon>
        <taxon>Hexapoda</taxon>
        <taxon>Insecta</taxon>
        <taxon>Pterygota</taxon>
        <taxon>Neoptera</taxon>
        <taxon>Endopterygota</taxon>
        <taxon>Diptera</taxon>
        <taxon>Brachycera</taxon>
        <taxon>Muscomorpha</taxon>
        <taxon>Ephydroidea</taxon>
        <taxon>Drosophilidae</taxon>
        <taxon>Drosophila</taxon>
        <taxon>Sophophora</taxon>
    </lineage>
</organism>
<dbReference type="AlphaFoldDB" id="B4Q137"/>
<dbReference type="Proteomes" id="UP000002282">
    <property type="component" value="Chromosome X"/>
</dbReference>
<sequence length="239" mass="27113">MSKATKLRFALITEDALDKLRPRSQSENARSKYMNDIYVAIRTAVNEVVDEKMLQLNATVNRMVEERVTNILEHQLHKGSLAGRSGFVGRKRDMDSPLSSKDKEHKATKPAAPVESISSLRFSNLKYGRSRKHNPSTKEHVTFAPDDQLTKRSRAKAQKITVMPSHRENQLKGTSSNSDSNPNQNPPMATTPAPLSMDHNKLDEDDYDNFSDVEEPSILSMAARYLKKLEDARRRKHLQ</sequence>